<gene>
    <name evidence="2" type="ORF">DL762_000599</name>
</gene>
<proteinExistence type="predicted"/>
<evidence type="ECO:0000313" key="2">
    <source>
        <dbReference type="EMBL" id="RYO94275.1"/>
    </source>
</evidence>
<sequence>MRVIRLLQVLAVAHGIRSTPTEDAKTGDVDANSAGGDDDFDDLVFGPDAVNYTYPEGHLEKRAGPALILGKIAFDLIANAATGLFVGHILNDKGGSAAVVDLSEQSLNEIATLVKRTIEEGWYKRDKTDAQTFLQLAGNYDRRGAYDAANPNPNQFAIIDQDRQLASSYASTAHGLLNRIGTYGLKGAPLYQVLLGTWVSFNREHIILAQMLDTINEGHTTLAKTARSNFRTNCKVMHDALVAYRDHYDKRVPHWYFASRFVERDASKHLIKCRRTVERTYRVEAFKQA</sequence>
<feature type="chain" id="PRO_5045856511" description="Heme haloperoxidase family profile domain-containing protein" evidence="1">
    <location>
        <begin position="19"/>
        <end position="289"/>
    </location>
</feature>
<keyword evidence="1" id="KW-0732">Signal</keyword>
<protein>
    <recommendedName>
        <fullName evidence="4">Heme haloperoxidase family profile domain-containing protein</fullName>
    </recommendedName>
</protein>
<evidence type="ECO:0000256" key="1">
    <source>
        <dbReference type="SAM" id="SignalP"/>
    </source>
</evidence>
<dbReference type="Proteomes" id="UP000294003">
    <property type="component" value="Unassembled WGS sequence"/>
</dbReference>
<accession>A0ABY0HKU9</accession>
<organism evidence="2 3">
    <name type="scientific">Monosporascus cannonballus</name>
    <dbReference type="NCBI Taxonomy" id="155416"/>
    <lineage>
        <taxon>Eukaryota</taxon>
        <taxon>Fungi</taxon>
        <taxon>Dikarya</taxon>
        <taxon>Ascomycota</taxon>
        <taxon>Pezizomycotina</taxon>
        <taxon>Sordariomycetes</taxon>
        <taxon>Xylariomycetidae</taxon>
        <taxon>Xylariales</taxon>
        <taxon>Xylariales incertae sedis</taxon>
        <taxon>Monosporascus</taxon>
    </lineage>
</organism>
<reference evidence="2 3" key="1">
    <citation type="submission" date="2018-06" db="EMBL/GenBank/DDBJ databases">
        <title>Complete Genomes of Monosporascus.</title>
        <authorList>
            <person name="Robinson A.J."/>
            <person name="Natvig D.O."/>
        </authorList>
    </citation>
    <scope>NUCLEOTIDE SEQUENCE [LARGE SCALE GENOMIC DNA]</scope>
    <source>
        <strain evidence="2 3">CBS 609.92</strain>
    </source>
</reference>
<comment type="caution">
    <text evidence="2">The sequence shown here is derived from an EMBL/GenBank/DDBJ whole genome shotgun (WGS) entry which is preliminary data.</text>
</comment>
<feature type="signal peptide" evidence="1">
    <location>
        <begin position="1"/>
        <end position="18"/>
    </location>
</feature>
<name>A0ABY0HKU9_9PEZI</name>
<evidence type="ECO:0008006" key="4">
    <source>
        <dbReference type="Google" id="ProtNLM"/>
    </source>
</evidence>
<keyword evidence="3" id="KW-1185">Reference proteome</keyword>
<evidence type="ECO:0000313" key="3">
    <source>
        <dbReference type="Proteomes" id="UP000294003"/>
    </source>
</evidence>
<dbReference type="EMBL" id="QJNS01000011">
    <property type="protein sequence ID" value="RYO94275.1"/>
    <property type="molecule type" value="Genomic_DNA"/>
</dbReference>